<evidence type="ECO:0000256" key="5">
    <source>
        <dbReference type="PIRSR" id="PIRSR617867-1"/>
    </source>
</evidence>
<dbReference type="PRINTS" id="PR00719">
    <property type="entry name" value="LMWPTPASE"/>
</dbReference>
<protein>
    <recommendedName>
        <fullName evidence="2">protein-tyrosine-phosphatase</fullName>
        <ecNumber evidence="2">3.1.3.48</ecNumber>
    </recommendedName>
</protein>
<dbReference type="InterPro" id="IPR050438">
    <property type="entry name" value="LMW_PTPase"/>
</dbReference>
<dbReference type="SUPFAM" id="SSF52788">
    <property type="entry name" value="Phosphotyrosine protein phosphatases I"/>
    <property type="match status" value="1"/>
</dbReference>
<feature type="domain" description="Phosphotyrosine protein phosphatase I" evidence="6">
    <location>
        <begin position="1"/>
        <end position="142"/>
    </location>
</feature>
<accession>A0A4Q0MEA5</accession>
<dbReference type="InterPro" id="IPR023485">
    <property type="entry name" value="Ptyr_pPase"/>
</dbReference>
<dbReference type="AlphaFoldDB" id="A0A4Q0MEA5"/>
<evidence type="ECO:0000259" key="6">
    <source>
        <dbReference type="SMART" id="SM00226"/>
    </source>
</evidence>
<comment type="similarity">
    <text evidence="1">Belongs to the low molecular weight phosphotyrosine protein phosphatase family.</text>
</comment>
<evidence type="ECO:0000313" key="7">
    <source>
        <dbReference type="EMBL" id="RXF71758.1"/>
    </source>
</evidence>
<evidence type="ECO:0000256" key="3">
    <source>
        <dbReference type="ARBA" id="ARBA00022801"/>
    </source>
</evidence>
<feature type="active site" description="Nucleophile" evidence="5">
    <location>
        <position position="7"/>
    </location>
</feature>
<evidence type="ECO:0000256" key="1">
    <source>
        <dbReference type="ARBA" id="ARBA00011063"/>
    </source>
</evidence>
<dbReference type="CDD" id="cd16343">
    <property type="entry name" value="LMWPTP"/>
    <property type="match status" value="1"/>
</dbReference>
<dbReference type="PANTHER" id="PTHR11717:SF7">
    <property type="entry name" value="LOW MOLECULAR WEIGHT PHOSPHOTYROSINE PROTEIN PHOSPHATASE"/>
    <property type="match status" value="1"/>
</dbReference>
<dbReference type="EMBL" id="RXOC01000002">
    <property type="protein sequence ID" value="RXF71758.1"/>
    <property type="molecule type" value="Genomic_DNA"/>
</dbReference>
<dbReference type="PANTHER" id="PTHR11717">
    <property type="entry name" value="LOW MOLECULAR WEIGHT PROTEIN TYROSINE PHOSPHATASE"/>
    <property type="match status" value="1"/>
</dbReference>
<dbReference type="SMART" id="SM00226">
    <property type="entry name" value="LMWPc"/>
    <property type="match status" value="1"/>
</dbReference>
<proteinExistence type="inferred from homology"/>
<dbReference type="InterPro" id="IPR017867">
    <property type="entry name" value="Tyr_phospatase_low_mol_wt"/>
</dbReference>
<feature type="active site" description="Nucleophile" evidence="5">
    <location>
        <position position="13"/>
    </location>
</feature>
<keyword evidence="3" id="KW-0378">Hydrolase</keyword>
<dbReference type="Proteomes" id="UP000290848">
    <property type="component" value="Unassembled WGS sequence"/>
</dbReference>
<reference evidence="7 8" key="1">
    <citation type="submission" date="2018-12" db="EMBL/GenBank/DDBJ databases">
        <title>The Draft Genome Sequence of the Soil Bacterium Pedobacter tournemirensis R1.</title>
        <authorList>
            <person name="He J."/>
        </authorList>
    </citation>
    <scope>NUCLEOTIDE SEQUENCE [LARGE SCALE GENOMIC DNA]</scope>
    <source>
        <strain evidence="7 8">R1</strain>
    </source>
</reference>
<dbReference type="Pfam" id="PF01451">
    <property type="entry name" value="LMWPc"/>
    <property type="match status" value="1"/>
</dbReference>
<dbReference type="RefSeq" id="WP_128768005.1">
    <property type="nucleotide sequence ID" value="NZ_RXOC01000002.1"/>
</dbReference>
<organism evidence="7 8">
    <name type="scientific">Arcticibacter tournemirensis</name>
    <dbReference type="NCBI Taxonomy" id="699437"/>
    <lineage>
        <taxon>Bacteria</taxon>
        <taxon>Pseudomonadati</taxon>
        <taxon>Bacteroidota</taxon>
        <taxon>Sphingobacteriia</taxon>
        <taxon>Sphingobacteriales</taxon>
        <taxon>Sphingobacteriaceae</taxon>
        <taxon>Arcticibacter</taxon>
    </lineage>
</organism>
<comment type="caution">
    <text evidence="7">The sequence shown here is derived from an EMBL/GenBank/DDBJ whole genome shotgun (WGS) entry which is preliminary data.</text>
</comment>
<evidence type="ECO:0000256" key="4">
    <source>
        <dbReference type="ARBA" id="ARBA00022912"/>
    </source>
</evidence>
<gene>
    <name evidence="7" type="ORF">EKH83_03460</name>
</gene>
<evidence type="ECO:0000313" key="8">
    <source>
        <dbReference type="Proteomes" id="UP000290848"/>
    </source>
</evidence>
<dbReference type="InterPro" id="IPR036196">
    <property type="entry name" value="Ptyr_pPase_sf"/>
</dbReference>
<dbReference type="Gene3D" id="3.40.50.2300">
    <property type="match status" value="1"/>
</dbReference>
<keyword evidence="4" id="KW-0904">Protein phosphatase</keyword>
<evidence type="ECO:0000256" key="2">
    <source>
        <dbReference type="ARBA" id="ARBA00013064"/>
    </source>
</evidence>
<name>A0A4Q0MEA5_9SPHI</name>
<sequence length="147" mass="16918">MKILMVCLGNICRSPLAHGITENLVKEKGLDWEVDSAGTGHWHIGEPPDRRSVAIARNYGVDISAQCCRLFDPSDFGKFDRIYVMDRMNLRDILGMAKTDADRKKVRLLLDKEVVPDPYYEDDQFDPVYQMIEKGCRRIIEEELRGN</sequence>
<dbReference type="EC" id="3.1.3.48" evidence="2"/>
<feature type="active site" description="Proton donor" evidence="5">
    <location>
        <position position="117"/>
    </location>
</feature>
<dbReference type="GO" id="GO:0004725">
    <property type="term" value="F:protein tyrosine phosphatase activity"/>
    <property type="evidence" value="ECO:0007669"/>
    <property type="project" value="UniProtKB-EC"/>
</dbReference>